<feature type="domain" description="Biotin carboxylation" evidence="10">
    <location>
        <begin position="1"/>
        <end position="444"/>
    </location>
</feature>
<dbReference type="InterPro" id="IPR001882">
    <property type="entry name" value="Biotin_BS"/>
</dbReference>
<dbReference type="GO" id="GO:0046872">
    <property type="term" value="F:metal ion binding"/>
    <property type="evidence" value="ECO:0007669"/>
    <property type="project" value="InterPro"/>
</dbReference>
<dbReference type="SMART" id="SM00878">
    <property type="entry name" value="Biotin_carb_C"/>
    <property type="match status" value="1"/>
</dbReference>
<dbReference type="Pfam" id="PF00289">
    <property type="entry name" value="Biotin_carb_N"/>
    <property type="match status" value="1"/>
</dbReference>
<dbReference type="InterPro" id="IPR014084">
    <property type="entry name" value="Urea_COase"/>
</dbReference>
<sequence length="1186" mass="130494">MFAKVLIANRGEIAARISLTLRSMGIKVVVVYSSADRNSRYVLDADESYLLEGEGVKDTYLDLVQLEKVITESKAEAVHPGYGLLSENAGFVELCNKLGCVWLGPTVDTLKSFGLKHTARELAVAAGVPLCPGTDLINDLQHAREEALRIGFPLMLKSTAGGGGIGMQLCRSLSELEEGFESVIRLAQSNFNDAGVFLERYVEKARHIEVQVFGDGKGKVVALGERDCSVQRRHQKVVEETPAPLISEQTRQALLDSAVCLAESVSYRSAGTVEFLYDMANEEFYFLEVNTRLQVEHGVTELVTGVDIVEWMVLLGTGGNPIEHIDKVEASGAAIEVRVYAEDPAKDFLPSAGLITYVSLPEDVRCDGWIESGSEVSSFYDPLLVKIQTFGEDRHQALDKMENALIESKIAGIRTNLAYLKQIISDEDFQAGGVHTHWLDSLQYDDRIIEVLKGGTMTTVQDLPARLGFWNVGVPPSGPMDECAFRCANRLVGNQEGDAALEMTMAGPSLRFGYDTVCAITGAEMDATIDGEPVASWQRMEVRKGQVLAIGKAATTGCRAYLAIAGGIDVPDYLGSKSTFTLGQFGGHGGRALVSGDVLEIAEATVTEIVATEEPIIYQNEWEIAVLYGPHGAPEFFTEADMQTFFDAKWEVHHNSARTGVRLIGPKPAWARKDGGEAGLHPSNIHDNAYGIGAIDFTGDMPVILGPDGPSLGGFVCPVTIIQADLWKMGQLRPGDKIQFVAVSLAEAERLRLVNDPAEPISPAGMLRENPILADKLVDGTRAVVRRSGDRNVLLELGDMELDLRLRFLGHLLYEWLEENPLEGVVDVTPGIRSLQVHYAPAEVTEGIVVQHLLAGMQSLPDPRHAEVRSRAVHLPLSWDDPSTQLAIDRYKMVNPDAPWCPSNIEFIRRINGLDSIDDVKRIVYDAEYLVMGLGDVYLGAPVATPLDPRHRLVTTKYNPARTWTPENAVGIGGAYMCIYGMEGPGGYQFVGRTVPVWNKYHQTAVFKEDKPWLLRFFDRIKWYEVAHEDLDELRRDMLTGQFEPKIEESTLKLGEYLDFLSREAESIEEFQLSQRKAFADERQRWDDAGLDIVSIKELEVAADDIDVPDGHDLIEAPMAGSVWKIEVAPESKVSVDQTVIILEAMKMEMSVQSEYCGEVVRLLVKPGASVKAGDPLMLVRTCDTI</sequence>
<dbReference type="Gene3D" id="2.40.50.100">
    <property type="match status" value="1"/>
</dbReference>
<dbReference type="Pfam" id="PF02785">
    <property type="entry name" value="Biotin_carb_C"/>
    <property type="match status" value="1"/>
</dbReference>
<dbReference type="PROSITE" id="PS50968">
    <property type="entry name" value="BIOTINYL_LIPOYL"/>
    <property type="match status" value="1"/>
</dbReference>
<dbReference type="SUPFAM" id="SSF51246">
    <property type="entry name" value="Rudiment single hybrid motif"/>
    <property type="match status" value="1"/>
</dbReference>
<reference evidence="11" key="1">
    <citation type="submission" date="2021-01" db="EMBL/GenBank/DDBJ databases">
        <title>Modified the classification status of verrucomicrobia.</title>
        <authorList>
            <person name="Feng X."/>
        </authorList>
    </citation>
    <scope>NUCLEOTIDE SEQUENCE</scope>
    <source>
        <strain evidence="11">_KCTC 22039</strain>
    </source>
</reference>
<keyword evidence="3 7" id="KW-0547">Nucleotide-binding</keyword>
<dbReference type="SUPFAM" id="SSF52440">
    <property type="entry name" value="PreATP-grasp domain"/>
    <property type="match status" value="1"/>
</dbReference>
<evidence type="ECO:0000313" key="12">
    <source>
        <dbReference type="Proteomes" id="UP000624703"/>
    </source>
</evidence>
<dbReference type="Pfam" id="PF00364">
    <property type="entry name" value="Biotin_lipoyl"/>
    <property type="match status" value="1"/>
</dbReference>
<dbReference type="Gene3D" id="2.40.100.10">
    <property type="entry name" value="Cyclophilin-like"/>
    <property type="match status" value="2"/>
</dbReference>
<dbReference type="RefSeq" id="WP_200312679.1">
    <property type="nucleotide sequence ID" value="NZ_JAENIM010000047.1"/>
</dbReference>
<dbReference type="InterPro" id="IPR003778">
    <property type="entry name" value="CT_A_B"/>
</dbReference>
<dbReference type="Pfam" id="PF02682">
    <property type="entry name" value="CT_C_D"/>
    <property type="match status" value="1"/>
</dbReference>
<dbReference type="GO" id="GO:0016787">
    <property type="term" value="F:hydrolase activity"/>
    <property type="evidence" value="ECO:0007669"/>
    <property type="project" value="UniProtKB-KW"/>
</dbReference>
<dbReference type="Pfam" id="PF02786">
    <property type="entry name" value="CPSase_L_D2"/>
    <property type="match status" value="1"/>
</dbReference>
<dbReference type="InterPro" id="IPR000089">
    <property type="entry name" value="Biotin_lipoyl"/>
</dbReference>
<dbReference type="InterPro" id="IPR011053">
    <property type="entry name" value="Single_hybrid_motif"/>
</dbReference>
<evidence type="ECO:0000259" key="8">
    <source>
        <dbReference type="PROSITE" id="PS50968"/>
    </source>
</evidence>
<dbReference type="SUPFAM" id="SSF51230">
    <property type="entry name" value="Single hybrid motif"/>
    <property type="match status" value="1"/>
</dbReference>
<dbReference type="InterPro" id="IPR029000">
    <property type="entry name" value="Cyclophilin-like_dom_sf"/>
</dbReference>
<dbReference type="GO" id="GO:0005524">
    <property type="term" value="F:ATP binding"/>
    <property type="evidence" value="ECO:0007669"/>
    <property type="project" value="UniProtKB-UniRule"/>
</dbReference>
<dbReference type="InterPro" id="IPR005481">
    <property type="entry name" value="BC-like_N"/>
</dbReference>
<dbReference type="PROSITE" id="PS00188">
    <property type="entry name" value="BIOTIN"/>
    <property type="match status" value="1"/>
</dbReference>
<feature type="domain" description="Lipoyl-binding" evidence="8">
    <location>
        <begin position="1103"/>
        <end position="1181"/>
    </location>
</feature>
<keyword evidence="2 11" id="KW-0436">Ligase</keyword>
<evidence type="ECO:0000256" key="7">
    <source>
        <dbReference type="PROSITE-ProRule" id="PRU00409"/>
    </source>
</evidence>
<dbReference type="Pfam" id="PF02626">
    <property type="entry name" value="CT_A_B"/>
    <property type="match status" value="1"/>
</dbReference>
<dbReference type="GO" id="GO:0004847">
    <property type="term" value="F:urea carboxylase activity"/>
    <property type="evidence" value="ECO:0007669"/>
    <property type="project" value="UniProtKB-EC"/>
</dbReference>
<dbReference type="PROSITE" id="PS50979">
    <property type="entry name" value="BC"/>
    <property type="match status" value="1"/>
</dbReference>
<dbReference type="SMART" id="SM00797">
    <property type="entry name" value="AHS2"/>
    <property type="match status" value="1"/>
</dbReference>
<dbReference type="InterPro" id="IPR050856">
    <property type="entry name" value="Biotin_carboxylase_complex"/>
</dbReference>
<dbReference type="Proteomes" id="UP000624703">
    <property type="component" value="Unassembled WGS sequence"/>
</dbReference>
<keyword evidence="12" id="KW-1185">Reference proteome</keyword>
<dbReference type="SUPFAM" id="SSF56059">
    <property type="entry name" value="Glutathione synthetase ATP-binding domain-like"/>
    <property type="match status" value="1"/>
</dbReference>
<name>A0A8J7MFS1_9BACT</name>
<dbReference type="EC" id="6.3.4.6" evidence="11"/>
<dbReference type="SMART" id="SM00796">
    <property type="entry name" value="AHS1"/>
    <property type="match status" value="1"/>
</dbReference>
<evidence type="ECO:0000256" key="3">
    <source>
        <dbReference type="ARBA" id="ARBA00022741"/>
    </source>
</evidence>
<dbReference type="InterPro" id="IPR011054">
    <property type="entry name" value="Rudment_hybrid_motif"/>
</dbReference>
<dbReference type="PROSITE" id="PS00867">
    <property type="entry name" value="CPSASE_2"/>
    <property type="match status" value="1"/>
</dbReference>
<evidence type="ECO:0000256" key="1">
    <source>
        <dbReference type="ARBA" id="ARBA00001953"/>
    </source>
</evidence>
<evidence type="ECO:0000256" key="5">
    <source>
        <dbReference type="ARBA" id="ARBA00022840"/>
    </source>
</evidence>
<keyword evidence="6" id="KW-0092">Biotin</keyword>
<dbReference type="SUPFAM" id="SSF50891">
    <property type="entry name" value="Cyclophilin-like"/>
    <property type="match status" value="2"/>
</dbReference>
<dbReference type="AlphaFoldDB" id="A0A8J7MFS1"/>
<dbReference type="PANTHER" id="PTHR18866">
    <property type="entry name" value="CARBOXYLASE:PYRUVATE/ACETYL-COA/PROPIONYL-COA CARBOXYLASE"/>
    <property type="match status" value="1"/>
</dbReference>
<evidence type="ECO:0000259" key="10">
    <source>
        <dbReference type="PROSITE" id="PS50979"/>
    </source>
</evidence>
<dbReference type="NCBIfam" id="TIGR02712">
    <property type="entry name" value="urea_carbox"/>
    <property type="match status" value="1"/>
</dbReference>
<protein>
    <submittedName>
        <fullName evidence="11">Urea carboxylase</fullName>
        <ecNumber evidence="11">6.3.4.6</ecNumber>
    </submittedName>
</protein>
<dbReference type="InterPro" id="IPR016185">
    <property type="entry name" value="PreATP-grasp_dom_sf"/>
</dbReference>
<dbReference type="InterPro" id="IPR005482">
    <property type="entry name" value="Biotin_COase_C"/>
</dbReference>
<evidence type="ECO:0000256" key="6">
    <source>
        <dbReference type="ARBA" id="ARBA00023267"/>
    </source>
</evidence>
<dbReference type="InterPro" id="IPR011761">
    <property type="entry name" value="ATP-grasp"/>
</dbReference>
<dbReference type="NCBIfam" id="TIGR00724">
    <property type="entry name" value="urea_amlyse_rel"/>
    <property type="match status" value="1"/>
</dbReference>
<evidence type="ECO:0000259" key="9">
    <source>
        <dbReference type="PROSITE" id="PS50975"/>
    </source>
</evidence>
<organism evidence="11 12">
    <name type="scientific">Persicirhabdus sediminis</name>
    <dbReference type="NCBI Taxonomy" id="454144"/>
    <lineage>
        <taxon>Bacteria</taxon>
        <taxon>Pseudomonadati</taxon>
        <taxon>Verrucomicrobiota</taxon>
        <taxon>Verrucomicrobiia</taxon>
        <taxon>Verrucomicrobiales</taxon>
        <taxon>Verrucomicrobiaceae</taxon>
        <taxon>Persicirhabdus</taxon>
    </lineage>
</organism>
<dbReference type="CDD" id="cd06850">
    <property type="entry name" value="biotinyl_domain"/>
    <property type="match status" value="1"/>
</dbReference>
<evidence type="ECO:0000256" key="2">
    <source>
        <dbReference type="ARBA" id="ARBA00022598"/>
    </source>
</evidence>
<feature type="domain" description="ATP-grasp" evidence="9">
    <location>
        <begin position="120"/>
        <end position="317"/>
    </location>
</feature>
<accession>A0A8J7MFS1</accession>
<dbReference type="InterPro" id="IPR003833">
    <property type="entry name" value="CT_C_D"/>
</dbReference>
<evidence type="ECO:0000313" key="11">
    <source>
        <dbReference type="EMBL" id="MBK1792666.1"/>
    </source>
</evidence>
<comment type="cofactor">
    <cofactor evidence="1">
        <name>biotin</name>
        <dbReference type="ChEBI" id="CHEBI:57586"/>
    </cofactor>
</comment>
<keyword evidence="4" id="KW-0378">Hydrolase</keyword>
<dbReference type="Gene3D" id="3.30.470.20">
    <property type="entry name" value="ATP-grasp fold, B domain"/>
    <property type="match status" value="1"/>
</dbReference>
<dbReference type="SUPFAM" id="SSF160467">
    <property type="entry name" value="PH0987 N-terminal domain-like"/>
    <property type="match status" value="1"/>
</dbReference>
<dbReference type="Gene3D" id="3.30.1360.40">
    <property type="match status" value="1"/>
</dbReference>
<gene>
    <name evidence="11" type="primary">uca</name>
    <name evidence="11" type="ORF">JIN82_16000</name>
</gene>
<dbReference type="PANTHER" id="PTHR18866:SF128">
    <property type="entry name" value="UREA AMIDOLYASE"/>
    <property type="match status" value="1"/>
</dbReference>
<keyword evidence="5 7" id="KW-0067">ATP-binding</keyword>
<comment type="caution">
    <text evidence="11">The sequence shown here is derived from an EMBL/GenBank/DDBJ whole genome shotgun (WGS) entry which is preliminary data.</text>
</comment>
<dbReference type="PROSITE" id="PS00866">
    <property type="entry name" value="CPSASE_1"/>
    <property type="match status" value="1"/>
</dbReference>
<dbReference type="InterPro" id="IPR011764">
    <property type="entry name" value="Biotin_carboxylation_dom"/>
</dbReference>
<evidence type="ECO:0000256" key="4">
    <source>
        <dbReference type="ARBA" id="ARBA00022801"/>
    </source>
</evidence>
<proteinExistence type="predicted"/>
<dbReference type="EMBL" id="JAENIM010000047">
    <property type="protein sequence ID" value="MBK1792666.1"/>
    <property type="molecule type" value="Genomic_DNA"/>
</dbReference>
<dbReference type="InterPro" id="IPR005479">
    <property type="entry name" value="CPAse_ATP-bd"/>
</dbReference>
<dbReference type="PROSITE" id="PS50975">
    <property type="entry name" value="ATP_GRASP"/>
    <property type="match status" value="1"/>
</dbReference>